<dbReference type="Pfam" id="PF08774">
    <property type="entry name" value="VRR_NUC"/>
    <property type="match status" value="1"/>
</dbReference>
<evidence type="ECO:0000313" key="9">
    <source>
        <dbReference type="EMBL" id="MFC3032866.1"/>
    </source>
</evidence>
<reference evidence="10" key="1">
    <citation type="journal article" date="2019" name="Int. J. Syst. Evol. Microbiol.">
        <title>The Global Catalogue of Microorganisms (GCM) 10K type strain sequencing project: providing services to taxonomists for standard genome sequencing and annotation.</title>
        <authorList>
            <consortium name="The Broad Institute Genomics Platform"/>
            <consortium name="The Broad Institute Genome Sequencing Center for Infectious Disease"/>
            <person name="Wu L."/>
            <person name="Ma J."/>
        </authorList>
    </citation>
    <scope>NUCLEOTIDE SEQUENCE [LARGE SCALE GENOMIC DNA]</scope>
    <source>
        <strain evidence="10">KCTC 42730</strain>
    </source>
</reference>
<dbReference type="InterPro" id="IPR011856">
    <property type="entry name" value="tRNA_endonuc-like_dom_sf"/>
</dbReference>
<dbReference type="InterPro" id="IPR012337">
    <property type="entry name" value="RNaseH-like_sf"/>
</dbReference>
<dbReference type="GO" id="GO:0004527">
    <property type="term" value="F:exonuclease activity"/>
    <property type="evidence" value="ECO:0007669"/>
    <property type="project" value="UniProtKB-KW"/>
</dbReference>
<dbReference type="InterPro" id="IPR036397">
    <property type="entry name" value="RNaseH_sf"/>
</dbReference>
<dbReference type="RefSeq" id="WP_377123781.1">
    <property type="nucleotide sequence ID" value="NZ_JBHRSD010000015.1"/>
</dbReference>
<dbReference type="CDD" id="cd06127">
    <property type="entry name" value="DEDDh"/>
    <property type="match status" value="1"/>
</dbReference>
<dbReference type="InterPro" id="IPR006054">
    <property type="entry name" value="DnaQ"/>
</dbReference>
<feature type="domain" description="VRR-NUC" evidence="8">
    <location>
        <begin position="446"/>
        <end position="545"/>
    </location>
</feature>
<evidence type="ECO:0000256" key="2">
    <source>
        <dbReference type="ARBA" id="ARBA00012417"/>
    </source>
</evidence>
<dbReference type="Pfam" id="PF21315">
    <property type="entry name" value="FAN1_HTH"/>
    <property type="match status" value="1"/>
</dbReference>
<dbReference type="InterPro" id="IPR049125">
    <property type="entry name" value="FAN1-like_WH"/>
</dbReference>
<accession>A0ABV7CK08</accession>
<evidence type="ECO:0000256" key="6">
    <source>
        <dbReference type="ARBA" id="ARBA00049244"/>
    </source>
</evidence>
<dbReference type="InterPro" id="IPR014883">
    <property type="entry name" value="VRR_NUC"/>
</dbReference>
<dbReference type="Gene3D" id="3.40.1350.10">
    <property type="match status" value="1"/>
</dbReference>
<proteinExistence type="predicted"/>
<dbReference type="EMBL" id="JBHRSD010000015">
    <property type="protein sequence ID" value="MFC3032866.1"/>
    <property type="molecule type" value="Genomic_DNA"/>
</dbReference>
<evidence type="ECO:0000256" key="5">
    <source>
        <dbReference type="ARBA" id="ARBA00022839"/>
    </source>
</evidence>
<evidence type="ECO:0000256" key="3">
    <source>
        <dbReference type="ARBA" id="ARBA00022722"/>
    </source>
</evidence>
<name>A0ABV7CK08_9GAMM</name>
<dbReference type="Proteomes" id="UP001595453">
    <property type="component" value="Unassembled WGS sequence"/>
</dbReference>
<evidence type="ECO:0000256" key="1">
    <source>
        <dbReference type="ARBA" id="ARBA00001946"/>
    </source>
</evidence>
<comment type="catalytic activity">
    <reaction evidence="6">
        <text>DNA(n) + a 2'-deoxyribonucleoside 5'-triphosphate = DNA(n+1) + diphosphate</text>
        <dbReference type="Rhea" id="RHEA:22508"/>
        <dbReference type="Rhea" id="RHEA-COMP:17339"/>
        <dbReference type="Rhea" id="RHEA-COMP:17340"/>
        <dbReference type="ChEBI" id="CHEBI:33019"/>
        <dbReference type="ChEBI" id="CHEBI:61560"/>
        <dbReference type="ChEBI" id="CHEBI:173112"/>
        <dbReference type="EC" id="2.7.7.7"/>
    </reaction>
</comment>
<dbReference type="PANTHER" id="PTHR30231">
    <property type="entry name" value="DNA POLYMERASE III SUBUNIT EPSILON"/>
    <property type="match status" value="1"/>
</dbReference>
<dbReference type="InterPro" id="IPR013520">
    <property type="entry name" value="Ribonucl_H"/>
</dbReference>
<evidence type="ECO:0000259" key="8">
    <source>
        <dbReference type="SMART" id="SM00990"/>
    </source>
</evidence>
<dbReference type="NCBIfam" id="TIGR00573">
    <property type="entry name" value="dnaq"/>
    <property type="match status" value="1"/>
</dbReference>
<dbReference type="Gene3D" id="3.30.420.10">
    <property type="entry name" value="Ribonuclease H-like superfamily/Ribonuclease H"/>
    <property type="match status" value="1"/>
</dbReference>
<keyword evidence="4" id="KW-0378">Hydrolase</keyword>
<comment type="caution">
    <text evidence="9">The sequence shown here is derived from an EMBL/GenBank/DDBJ whole genome shotgun (WGS) entry which is preliminary data.</text>
</comment>
<keyword evidence="10" id="KW-1185">Reference proteome</keyword>
<dbReference type="SMART" id="SM00479">
    <property type="entry name" value="EXOIII"/>
    <property type="match status" value="1"/>
</dbReference>
<evidence type="ECO:0000256" key="4">
    <source>
        <dbReference type="ARBA" id="ARBA00022801"/>
    </source>
</evidence>
<dbReference type="SMART" id="SM00990">
    <property type="entry name" value="VRR_NUC"/>
    <property type="match status" value="1"/>
</dbReference>
<protein>
    <recommendedName>
        <fullName evidence="2">DNA-directed DNA polymerase</fullName>
        <ecNumber evidence="2">2.7.7.7</ecNumber>
    </recommendedName>
</protein>
<dbReference type="EC" id="2.7.7.7" evidence="2"/>
<sequence>MAPVILPEKYYLQHFREMQCYITQTSLHLLDSEQRRHFDALDTLTEDALCLLLRLLGRKHVVFACDSLHYQEISDISAALDLLQQQQWIRPLSHDDVTLLLAALNKAELQQLVTEFALAGPAKSAKKPIWQDYIAEHLPHQQLLASPLARNHIVVNSQRHFDYWQYLYFGNSHGQLNQFSLRDMGILATRKHTPAEPSAHFEDIAEAQFGFKLMEWQQACKALADEALSNLAATVLAEQPLLPLDSDALKERYHHLLFRLYSKLLESDAEQAHKCLLASEHPKALEKQVRLLFQQGNIEACQSLLDEILTAPPSEELLLFAEDFSQRKFTRKRTSILTDILRASSQPLAIDEAYVQHVEAGVCERYQRQGKIAFHVENQLWLTLFGLVFWPELYLHKHSGVHNAFQRLPNVLKRGRFYQQLGDEITIRLNALYDSRQLILHLQHIATEHYGEPNGLFTWHPGMLEPLLLFINHSDLASVKAHLLAMCKDFKALKDGYPDLLIVDDGKVRFEEIKAPGDMLRRNQLVSITALQKAGFAVAVQTTRWHIDPEQPYLVVDLETTGGNAQNDRITEVAIVTLVAGKIVDSWSTLVNPERHIPRFITELTGISDEMVRTAPTFAEVMDTIEGKLAAGIFVAHNVNFDYGFLKHSFARFSRPFQRPKLCTVQLARKHLPGHSSYSLGKLCQALDIELIDHHRALADATATAHLMQLINEKRMSPHD</sequence>
<organism evidence="9 10">
    <name type="scientific">Pseudoalteromonas fenneropenaei</name>
    <dbReference type="NCBI Taxonomy" id="1737459"/>
    <lineage>
        <taxon>Bacteria</taxon>
        <taxon>Pseudomonadati</taxon>
        <taxon>Pseudomonadota</taxon>
        <taxon>Gammaproteobacteria</taxon>
        <taxon>Alteromonadales</taxon>
        <taxon>Pseudoalteromonadaceae</taxon>
        <taxon>Pseudoalteromonas</taxon>
    </lineage>
</organism>
<gene>
    <name evidence="9" type="ORF">ACFOEE_10075</name>
</gene>
<keyword evidence="3" id="KW-0540">Nuclease</keyword>
<feature type="domain" description="Exonuclease" evidence="7">
    <location>
        <begin position="552"/>
        <end position="717"/>
    </location>
</feature>
<evidence type="ECO:0000259" key="7">
    <source>
        <dbReference type="SMART" id="SM00479"/>
    </source>
</evidence>
<comment type="cofactor">
    <cofactor evidence="1">
        <name>Mg(2+)</name>
        <dbReference type="ChEBI" id="CHEBI:18420"/>
    </cofactor>
</comment>
<keyword evidence="5 9" id="KW-0269">Exonuclease</keyword>
<dbReference type="SUPFAM" id="SSF53098">
    <property type="entry name" value="Ribonuclease H-like"/>
    <property type="match status" value="1"/>
</dbReference>
<dbReference type="PANTHER" id="PTHR30231:SF37">
    <property type="entry name" value="EXODEOXYRIBONUCLEASE 10"/>
    <property type="match status" value="1"/>
</dbReference>
<evidence type="ECO:0000313" key="10">
    <source>
        <dbReference type="Proteomes" id="UP001595453"/>
    </source>
</evidence>
<dbReference type="Pfam" id="PF00929">
    <property type="entry name" value="RNase_T"/>
    <property type="match status" value="1"/>
</dbReference>